<feature type="compositionally biased region" description="Acidic residues" evidence="1">
    <location>
        <begin position="302"/>
        <end position="327"/>
    </location>
</feature>
<dbReference type="VEuPathDB" id="FungiDB:BO78DRAFT_338505"/>
<proteinExistence type="predicted"/>
<dbReference type="EMBL" id="KZ826331">
    <property type="protein sequence ID" value="PYI08968.1"/>
    <property type="molecule type" value="Genomic_DNA"/>
</dbReference>
<sequence length="388" mass="42592">MADCWQPQSAFANPTWVQGNQSCWRSSTFRDLIHAFPRPKHTGRVTKPRSAGNSPSSAGRRRTATIPYSSPMYQGYQAPVNAALVASALSRTGRTRPTSWHPSMESVGYSAAQYLPATTAMDNFAAIGVCPQPLPTAPATYEDTSMLPYGPSDMGLHALPGGQQQMPLQQSFLQMNDSQAELVSWDPNASTMTTMAEPMSDCWSFDMSSMHNNIPSTYVTASGYESAPSSTGPPTPDFLPIQRPDDDFNPQIEPLFEKSKVEDELVGMGLYSNPEASLETSLIGLSGKGLKLEETFTPSSDNEAEDQDGNDNEEDDEESESEQDEGSDSNQKQPEHKPYQQPVKAPGSMMQRSFFFEDDGLEQHAVVESQPFVNMASQPCMNYSYGWI</sequence>
<gene>
    <name evidence="2" type="ORF">BO78DRAFT_338505</name>
</gene>
<dbReference type="STRING" id="1448318.A0A319EQ73"/>
<organism evidence="2 3">
    <name type="scientific">Aspergillus sclerotiicarbonarius (strain CBS 121057 / IBT 28362)</name>
    <dbReference type="NCBI Taxonomy" id="1448318"/>
    <lineage>
        <taxon>Eukaryota</taxon>
        <taxon>Fungi</taxon>
        <taxon>Dikarya</taxon>
        <taxon>Ascomycota</taxon>
        <taxon>Pezizomycotina</taxon>
        <taxon>Eurotiomycetes</taxon>
        <taxon>Eurotiomycetidae</taxon>
        <taxon>Eurotiales</taxon>
        <taxon>Aspergillaceae</taxon>
        <taxon>Aspergillus</taxon>
        <taxon>Aspergillus subgen. Circumdati</taxon>
    </lineage>
</organism>
<feature type="compositionally biased region" description="Basic residues" evidence="1">
    <location>
        <begin position="38"/>
        <end position="47"/>
    </location>
</feature>
<evidence type="ECO:0000313" key="2">
    <source>
        <dbReference type="EMBL" id="PYI08968.1"/>
    </source>
</evidence>
<feature type="region of interest" description="Disordered" evidence="1">
    <location>
        <begin position="38"/>
        <end position="63"/>
    </location>
</feature>
<dbReference type="AlphaFoldDB" id="A0A319EQ73"/>
<dbReference type="OrthoDB" id="5378435at2759"/>
<evidence type="ECO:0000256" key="1">
    <source>
        <dbReference type="SAM" id="MobiDB-lite"/>
    </source>
</evidence>
<dbReference type="Proteomes" id="UP000248423">
    <property type="component" value="Unassembled WGS sequence"/>
</dbReference>
<evidence type="ECO:0000313" key="3">
    <source>
        <dbReference type="Proteomes" id="UP000248423"/>
    </source>
</evidence>
<reference evidence="2 3" key="1">
    <citation type="submission" date="2018-02" db="EMBL/GenBank/DDBJ databases">
        <title>The genomes of Aspergillus section Nigri reveals drivers in fungal speciation.</title>
        <authorList>
            <consortium name="DOE Joint Genome Institute"/>
            <person name="Vesth T.C."/>
            <person name="Nybo J."/>
            <person name="Theobald S."/>
            <person name="Brandl J."/>
            <person name="Frisvad J.C."/>
            <person name="Nielsen K.F."/>
            <person name="Lyhne E.K."/>
            <person name="Kogle M.E."/>
            <person name="Kuo A."/>
            <person name="Riley R."/>
            <person name="Clum A."/>
            <person name="Nolan M."/>
            <person name="Lipzen A."/>
            <person name="Salamov A."/>
            <person name="Henrissat B."/>
            <person name="Wiebenga A."/>
            <person name="De vries R.P."/>
            <person name="Grigoriev I.V."/>
            <person name="Mortensen U.H."/>
            <person name="Andersen M.R."/>
            <person name="Baker S.E."/>
        </authorList>
    </citation>
    <scope>NUCLEOTIDE SEQUENCE [LARGE SCALE GENOMIC DNA]</scope>
    <source>
        <strain evidence="2 3">CBS 121057</strain>
    </source>
</reference>
<feature type="region of interest" description="Disordered" evidence="1">
    <location>
        <begin position="293"/>
        <end position="351"/>
    </location>
</feature>
<accession>A0A319EQ73</accession>
<keyword evidence="3" id="KW-1185">Reference proteome</keyword>
<name>A0A319EQ73_ASPSB</name>
<protein>
    <submittedName>
        <fullName evidence="2">Uncharacterized protein</fullName>
    </submittedName>
</protein>